<dbReference type="PANTHER" id="PTHR47654">
    <property type="entry name" value="ZN(II)2CYS6 TRANSCRIPTION FACTOR (EUROFUNG)-RELATED"/>
    <property type="match status" value="1"/>
</dbReference>
<gene>
    <name evidence="1" type="ORF">BJ875DRAFT_477371</name>
</gene>
<evidence type="ECO:0000313" key="2">
    <source>
        <dbReference type="Proteomes" id="UP000824998"/>
    </source>
</evidence>
<sequence length="69" mass="8071">MISLLSWSATSVDRLYAIRPWWNTLHYLCEALSILLLEIVFRNQHMPSEVAHILEDAKRGINWLSMMSV</sequence>
<name>A0A9P7Y8A9_9HELO</name>
<keyword evidence="2" id="KW-1185">Reference proteome</keyword>
<evidence type="ECO:0000313" key="1">
    <source>
        <dbReference type="EMBL" id="KAG9228482.1"/>
    </source>
</evidence>
<dbReference type="AlphaFoldDB" id="A0A9P7Y8A9"/>
<dbReference type="PANTHER" id="PTHR47654:SF5">
    <property type="entry name" value="TRANSCRIPTION FACTOR DOMAIN-CONTAINING PROTEIN"/>
    <property type="match status" value="1"/>
</dbReference>
<proteinExistence type="predicted"/>
<dbReference type="EMBL" id="MU251930">
    <property type="protein sequence ID" value="KAG9228482.1"/>
    <property type="molecule type" value="Genomic_DNA"/>
</dbReference>
<dbReference type="Proteomes" id="UP000824998">
    <property type="component" value="Unassembled WGS sequence"/>
</dbReference>
<organism evidence="1 2">
    <name type="scientific">Amylocarpus encephaloides</name>
    <dbReference type="NCBI Taxonomy" id="45428"/>
    <lineage>
        <taxon>Eukaryota</taxon>
        <taxon>Fungi</taxon>
        <taxon>Dikarya</taxon>
        <taxon>Ascomycota</taxon>
        <taxon>Pezizomycotina</taxon>
        <taxon>Leotiomycetes</taxon>
        <taxon>Helotiales</taxon>
        <taxon>Helotiales incertae sedis</taxon>
        <taxon>Amylocarpus</taxon>
    </lineage>
</organism>
<protein>
    <submittedName>
        <fullName evidence="1">Uncharacterized protein</fullName>
    </submittedName>
</protein>
<accession>A0A9P7Y8A9</accession>
<reference evidence="1" key="1">
    <citation type="journal article" date="2021" name="IMA Fungus">
        <title>Genomic characterization of three marine fungi, including Emericellopsis atlantica sp. nov. with signatures of a generalist lifestyle and marine biomass degradation.</title>
        <authorList>
            <person name="Hagestad O.C."/>
            <person name="Hou L."/>
            <person name="Andersen J.H."/>
            <person name="Hansen E.H."/>
            <person name="Altermark B."/>
            <person name="Li C."/>
            <person name="Kuhnert E."/>
            <person name="Cox R.J."/>
            <person name="Crous P.W."/>
            <person name="Spatafora J.W."/>
            <person name="Lail K."/>
            <person name="Amirebrahimi M."/>
            <person name="Lipzen A."/>
            <person name="Pangilinan J."/>
            <person name="Andreopoulos W."/>
            <person name="Hayes R.D."/>
            <person name="Ng V."/>
            <person name="Grigoriev I.V."/>
            <person name="Jackson S.A."/>
            <person name="Sutton T.D.S."/>
            <person name="Dobson A.D.W."/>
            <person name="Rama T."/>
        </authorList>
    </citation>
    <scope>NUCLEOTIDE SEQUENCE</scope>
    <source>
        <strain evidence="1">TRa018bII</strain>
    </source>
</reference>
<dbReference type="InterPro" id="IPR053230">
    <property type="entry name" value="Trans_reg_galc"/>
</dbReference>
<dbReference type="OrthoDB" id="5296287at2759"/>
<comment type="caution">
    <text evidence="1">The sequence shown here is derived from an EMBL/GenBank/DDBJ whole genome shotgun (WGS) entry which is preliminary data.</text>
</comment>